<dbReference type="GeneID" id="9043582"/>
<dbReference type="InParanoid" id="C5LS36"/>
<gene>
    <name evidence="2" type="ORF">Pmar_PMAR018392</name>
</gene>
<name>C5LS36_PERM5</name>
<dbReference type="RefSeq" id="XP_002767790.1">
    <property type="nucleotide sequence ID" value="XM_002767744.1"/>
</dbReference>
<feature type="transmembrane region" description="Helical" evidence="1">
    <location>
        <begin position="97"/>
        <end position="115"/>
    </location>
</feature>
<accession>C5LS36</accession>
<keyword evidence="1" id="KW-1133">Transmembrane helix</keyword>
<keyword evidence="1" id="KW-0472">Membrane</keyword>
<reference evidence="2 3" key="1">
    <citation type="submission" date="2008-07" db="EMBL/GenBank/DDBJ databases">
        <authorList>
            <person name="El-Sayed N."/>
            <person name="Caler E."/>
            <person name="Inman J."/>
            <person name="Amedeo P."/>
            <person name="Hass B."/>
            <person name="Wortman J."/>
        </authorList>
    </citation>
    <scope>NUCLEOTIDE SEQUENCE [LARGE SCALE GENOMIC DNA]</scope>
    <source>
        <strain evidence="3">ATCC 50983 / TXsc</strain>
    </source>
</reference>
<evidence type="ECO:0000313" key="2">
    <source>
        <dbReference type="EMBL" id="EER00508.1"/>
    </source>
</evidence>
<feature type="transmembrane region" description="Helical" evidence="1">
    <location>
        <begin position="6"/>
        <end position="31"/>
    </location>
</feature>
<protein>
    <submittedName>
        <fullName evidence="2">Uncharacterized protein</fullName>
    </submittedName>
</protein>
<keyword evidence="3" id="KW-1185">Reference proteome</keyword>
<organism evidence="3">
    <name type="scientific">Perkinsus marinus (strain ATCC 50983 / TXsc)</name>
    <dbReference type="NCBI Taxonomy" id="423536"/>
    <lineage>
        <taxon>Eukaryota</taxon>
        <taxon>Sar</taxon>
        <taxon>Alveolata</taxon>
        <taxon>Perkinsozoa</taxon>
        <taxon>Perkinsea</taxon>
        <taxon>Perkinsida</taxon>
        <taxon>Perkinsidae</taxon>
        <taxon>Perkinsus</taxon>
    </lineage>
</organism>
<dbReference type="Proteomes" id="UP000007800">
    <property type="component" value="Unassembled WGS sequence"/>
</dbReference>
<proteinExistence type="predicted"/>
<keyword evidence="1" id="KW-0812">Transmembrane</keyword>
<evidence type="ECO:0000256" key="1">
    <source>
        <dbReference type="SAM" id="Phobius"/>
    </source>
</evidence>
<sequence>MSGTVGGASLVATTIIAILLATLLLLSSLCGGGSVSKKALLDHFMGARLPRAVLSTVLTHVCLGVLFSIGNVASYVLAYYSDLENSVSTRDIQSRGAWMFALQVGYWVFHIYTFFRASLTSERTRSSMNIQL</sequence>
<feature type="transmembrane region" description="Helical" evidence="1">
    <location>
        <begin position="52"/>
        <end position="77"/>
    </location>
</feature>
<dbReference type="EMBL" id="GG685006">
    <property type="protein sequence ID" value="EER00508.1"/>
    <property type="molecule type" value="Genomic_DNA"/>
</dbReference>
<dbReference type="AlphaFoldDB" id="C5LS36"/>
<evidence type="ECO:0000313" key="3">
    <source>
        <dbReference type="Proteomes" id="UP000007800"/>
    </source>
</evidence>